<evidence type="ECO:0000256" key="3">
    <source>
        <dbReference type="SAM" id="SignalP"/>
    </source>
</evidence>
<evidence type="ECO:0000256" key="1">
    <source>
        <dbReference type="SAM" id="MobiDB-lite"/>
    </source>
</evidence>
<dbReference type="EMBL" id="APWK03000004">
    <property type="protein sequence ID" value="PHH56020.1"/>
    <property type="molecule type" value="Genomic_DNA"/>
</dbReference>
<keyword evidence="2" id="KW-0812">Transmembrane</keyword>
<accession>A0A2C5XKL8</accession>
<evidence type="ECO:0008006" key="6">
    <source>
        <dbReference type="Google" id="ProtNLM"/>
    </source>
</evidence>
<dbReference type="OrthoDB" id="2426396at2759"/>
<proteinExistence type="predicted"/>
<name>A0A2C5XKL8_9PEZI</name>
<keyword evidence="5" id="KW-1185">Reference proteome</keyword>
<reference evidence="4 5" key="2">
    <citation type="journal article" date="2013" name="IMA Fungus">
        <title>IMA Genome-F 1: Ceratocystis fimbriata: Draft nuclear genome sequence for the plant pathogen, Ceratocystis fimbriata.</title>
        <authorList>
            <person name="Wilken P.M."/>
            <person name="Steenkamp E.T."/>
            <person name="Wingfield M.J."/>
            <person name="de Beer Z.W."/>
            <person name="Wingfield B.D."/>
        </authorList>
    </citation>
    <scope>NUCLEOTIDE SEQUENCE [LARGE SCALE GENOMIC DNA]</scope>
    <source>
        <strain evidence="4 5">CBS 114723</strain>
    </source>
</reference>
<feature type="transmembrane region" description="Helical" evidence="2">
    <location>
        <begin position="387"/>
        <end position="408"/>
    </location>
</feature>
<organism evidence="4 5">
    <name type="scientific">Ceratocystis fimbriata CBS 114723</name>
    <dbReference type="NCBI Taxonomy" id="1035309"/>
    <lineage>
        <taxon>Eukaryota</taxon>
        <taxon>Fungi</taxon>
        <taxon>Dikarya</taxon>
        <taxon>Ascomycota</taxon>
        <taxon>Pezizomycotina</taxon>
        <taxon>Sordariomycetes</taxon>
        <taxon>Hypocreomycetidae</taxon>
        <taxon>Microascales</taxon>
        <taxon>Ceratocystidaceae</taxon>
        <taxon>Ceratocystis</taxon>
    </lineage>
</organism>
<protein>
    <recommendedName>
        <fullName evidence="6">GPI anchored protein</fullName>
    </recommendedName>
</protein>
<keyword evidence="2" id="KW-0472">Membrane</keyword>
<evidence type="ECO:0000313" key="4">
    <source>
        <dbReference type="EMBL" id="PHH56020.1"/>
    </source>
</evidence>
<dbReference type="STRING" id="1035309.A0A2C5XKL8"/>
<sequence>MQFHAIGALAAVLLASSAECWDDSFPPTAVRRMPADAGERFYPDYQAFVAAAPTFMPLAAREAAASVIIDRLYPEFVPSAAAEDTHDGKTWPRQPIFRRHESSTDSPLPWDKFRRAAEVLNLLQARSGCPSGFNSCSAIGYSDKCCVSTETCVEVDDQTTGNVACCPAGSTCSGSVASCPSSAVSCPLSLGGGCCLAGYVCSGTVCIKSGQDTTSESATSTSTDSSSTSQTPTTTSSQTTAAAPFRPVSTDETTSDTTSEPTSTTEVLDNCPTGYYPCLARYGGGCCQTGRDCQETSCAPTSMTNIVTRSDLTIAIPVTDMPTATVDASDSCAQGWFLCDAMDNVAAGCCPDNYECGTASCTLSMADETTAVGKQGISSRAPAGPGAGLWSVGTWVCMAMGAGAHLLLMV</sequence>
<feature type="signal peptide" evidence="3">
    <location>
        <begin position="1"/>
        <end position="20"/>
    </location>
</feature>
<dbReference type="AlphaFoldDB" id="A0A2C5XKL8"/>
<evidence type="ECO:0000256" key="2">
    <source>
        <dbReference type="SAM" id="Phobius"/>
    </source>
</evidence>
<feature type="region of interest" description="Disordered" evidence="1">
    <location>
        <begin position="213"/>
        <end position="266"/>
    </location>
</feature>
<dbReference type="Proteomes" id="UP000222788">
    <property type="component" value="Unassembled WGS sequence"/>
</dbReference>
<dbReference type="PANTHER" id="PTHR39599:SF2">
    <property type="entry name" value="ANCHORED PROTEIN, PUTATIVE (AFU_ORTHOLOGUE AFUA_1G09650)-RELATED"/>
    <property type="match status" value="1"/>
</dbReference>
<comment type="caution">
    <text evidence="4">The sequence shown here is derived from an EMBL/GenBank/DDBJ whole genome shotgun (WGS) entry which is preliminary data.</text>
</comment>
<feature type="chain" id="PRO_5013038959" description="GPI anchored protein" evidence="3">
    <location>
        <begin position="21"/>
        <end position="410"/>
    </location>
</feature>
<keyword evidence="2" id="KW-1133">Transmembrane helix</keyword>
<reference evidence="4 5" key="1">
    <citation type="journal article" date="2013" name="Fungal Biol.">
        <title>Analysis of microsatellite markers in the genome of the plant pathogen Ceratocystis fimbriata.</title>
        <authorList>
            <person name="Simpson M.C."/>
            <person name="Wilken P.M."/>
            <person name="Coetzee M.P."/>
            <person name="Wingfield M.J."/>
            <person name="Wingfield B.D."/>
        </authorList>
    </citation>
    <scope>NUCLEOTIDE SEQUENCE [LARGE SCALE GENOMIC DNA]</scope>
    <source>
        <strain evidence="4 5">CBS 114723</strain>
    </source>
</reference>
<keyword evidence="3" id="KW-0732">Signal</keyword>
<evidence type="ECO:0000313" key="5">
    <source>
        <dbReference type="Proteomes" id="UP000222788"/>
    </source>
</evidence>
<dbReference type="PANTHER" id="PTHR39599">
    <property type="entry name" value="GPI-ANCHORED PROTEIN (EUROFUNG)-RELATED-RELATED"/>
    <property type="match status" value="1"/>
</dbReference>
<gene>
    <name evidence="4" type="ORF">CFIMG_001723RA</name>
</gene>